<dbReference type="InterPro" id="IPR005467">
    <property type="entry name" value="His_kinase_dom"/>
</dbReference>
<dbReference type="SMART" id="SM00448">
    <property type="entry name" value="REC"/>
    <property type="match status" value="1"/>
</dbReference>
<evidence type="ECO:0000313" key="9">
    <source>
        <dbReference type="EMBL" id="MFC1848625.1"/>
    </source>
</evidence>
<dbReference type="SMART" id="SM00387">
    <property type="entry name" value="HATPase_c"/>
    <property type="match status" value="1"/>
</dbReference>
<comment type="catalytic activity">
    <reaction evidence="1">
        <text>ATP + protein L-histidine = ADP + protein N-phospho-L-histidine.</text>
        <dbReference type="EC" id="2.7.13.3"/>
    </reaction>
</comment>
<dbReference type="InterPro" id="IPR001054">
    <property type="entry name" value="A/G_cyclase"/>
</dbReference>
<keyword evidence="5" id="KW-0175">Coiled coil</keyword>
<dbReference type="InterPro" id="IPR004358">
    <property type="entry name" value="Sig_transdc_His_kin-like_C"/>
</dbReference>
<dbReference type="SMART" id="SM00388">
    <property type="entry name" value="HisKA"/>
    <property type="match status" value="1"/>
</dbReference>
<dbReference type="Pfam" id="PF07494">
    <property type="entry name" value="Reg_prop"/>
    <property type="match status" value="12"/>
</dbReference>
<dbReference type="PROSITE" id="PS50110">
    <property type="entry name" value="RESPONSE_REGULATORY"/>
    <property type="match status" value="1"/>
</dbReference>
<evidence type="ECO:0000256" key="3">
    <source>
        <dbReference type="ARBA" id="ARBA00022553"/>
    </source>
</evidence>
<dbReference type="CDD" id="cd16922">
    <property type="entry name" value="HATPase_EvgS-ArcB-TorS-like"/>
    <property type="match status" value="1"/>
</dbReference>
<feature type="modified residue" description="4-aspartylphosphate" evidence="4">
    <location>
        <position position="1166"/>
    </location>
</feature>
<dbReference type="CDD" id="cd07302">
    <property type="entry name" value="CHD"/>
    <property type="match status" value="1"/>
</dbReference>
<dbReference type="InterPro" id="IPR036890">
    <property type="entry name" value="HATPase_C_sf"/>
</dbReference>
<sequence length="1526" mass="172253">MQPRFGTKCIIWLTVFFFLIINHALILAQIQDYRIYRIPIDQKPSQHSIRSIYQDRSGYLWFGTGVGLYRYDGYTFTHFNHEPADPSTISENYVLCIFEDSDGFLWIGTYGGLNKFDRTTETFKRFQHDPAQPQSISNDRVQVIYQDSRKFLWIGTAGGVNKFDPETEDFTYYGHDPGNPGSLCHNDVNAILEDQAGMLWIGTEGGLAKFNHKNEKFEAYLNEPHNPHSLPHNNVTSLVVDQAGFIWVGTRGGGLSRLNKANEIFDLYIHDPGDDDSLSNNNIFSLHHDGDGIIWIGTADGLNSFKYKEGIFIHYKSDPANSFSISKNDVRCLFEDRSGILWIGTRAGGINKLDKKRRFIHLKKDVSRTNSLSHNSVFSILEDSRGLLWLGTVGGGLNCYDPLQNSFTIYRPNPQDGNSISSDQIISISEDRSGHQLIGTFSGELNFYDRETNTFSFFEIPALDDDSQAITSLYEDREKNLWVGTFSGLMVFDRDTHSFTTFQHNPDLKNTLSSNEVTAILEDKGGQFWIGTRAGLNLYAREKKHFRCFRNQKNNPKTLSDDRILTLYEDSKGRFWIGTNIGLNLFDRKTGECKRYTVEDGLPHNWIGGILEDSNGNLWLSTQKGLSKFNPDKEECINYDARNGLPGDKFYPGACFKGREGTLYFGSPNGLIYFQPHDIKANPLEPPVYISAFKKFGQRVTFSRPLTALDEITLDYDENVFSFELVALDFTNPAQNQFAYQLEGYDRDWIDNGSHRNTSNYENLSPGRYVFRVRGSNSDGVWNEQGASIQIRIKPPLWRTWWAYCIYCYTLAMVVFIGYVRRKSKLQATKLEQQEKELEHQRLIAEKLRKVDKLKDEFLANTSHELRTPLAGIIGITESLVDGATGPLAPETSENLSLILSSGNRLLLLVNDILDFSKLKSDELILQRKAIDMRQIAEIVLKQSKPLLSGKPITLRNEIKPDIPAVDGDENRLQQIMHNLVSNAIKFTDSGVIIISGMAENQQVHISVTDTGIGIPADKLHDIFASFEQVDGSIQREYGGTGLGLSITKKLIELHGGTIIVASTLGQGSKFTFTVPTSSKEIVQSESSETKQSLFREDHPVDMAQQIPAVPEGALKILVVDDELINVKVLTNLLSLSQYDVIQTMSGSEALALLEEGLKPDLVLLDLMMPKMSGYEVCKKIREKYAMTELSIIMLTAKNQIADLVDGFEAGANDYLTKPFSKGELLARIKTHINLSNINRSYSRFVPQEFLQYLHKESIVDVRLGDQVQQEMTVMFSDIRSFTTLSEHMNPQENFNFLNSYLRRIGPVIRKHNGFIDKYIGDAIMALFPGSAEDAVLAAIEMMAKLAEFNGDRLKENLEPVSIGVGLHTGKLILGTIGEELRMETTVIADAVNLASRIEGLTKLYGALIVVSEQTLSQIQDPSRYNYRFLGFVQVKGKKEPVSVYEVYDGDSEEIITLKKQTRKDFESGLRAYYNKEFADAVVCFKKVLQTFPHDKTAELFLRRAAELVVKTVPDDWSGVETLDMK</sequence>
<dbReference type="PROSITE" id="PS50109">
    <property type="entry name" value="HIS_KIN"/>
    <property type="match status" value="1"/>
</dbReference>
<dbReference type="SUPFAM" id="SSF63829">
    <property type="entry name" value="Calcium-dependent phosphotriesterase"/>
    <property type="match status" value="3"/>
</dbReference>
<dbReference type="PANTHER" id="PTHR43547:SF2">
    <property type="entry name" value="HYBRID SIGNAL TRANSDUCTION HISTIDINE KINASE C"/>
    <property type="match status" value="1"/>
</dbReference>
<dbReference type="InterPro" id="IPR003594">
    <property type="entry name" value="HATPase_dom"/>
</dbReference>
<feature type="domain" description="Response regulatory" evidence="7">
    <location>
        <begin position="1116"/>
        <end position="1233"/>
    </location>
</feature>
<dbReference type="Pfam" id="PF00072">
    <property type="entry name" value="Response_reg"/>
    <property type="match status" value="1"/>
</dbReference>
<keyword evidence="3 4" id="KW-0597">Phosphoprotein</keyword>
<proteinExistence type="predicted"/>
<dbReference type="Gene3D" id="3.30.70.1230">
    <property type="entry name" value="Nucleotide cyclase"/>
    <property type="match status" value="1"/>
</dbReference>
<accession>A0ABV6YQZ9</accession>
<keyword evidence="10" id="KW-1185">Reference proteome</keyword>
<dbReference type="SMART" id="SM00044">
    <property type="entry name" value="CYCc"/>
    <property type="match status" value="1"/>
</dbReference>
<dbReference type="InterPro" id="IPR013783">
    <property type="entry name" value="Ig-like_fold"/>
</dbReference>
<dbReference type="Proteomes" id="UP001594351">
    <property type="component" value="Unassembled WGS sequence"/>
</dbReference>
<evidence type="ECO:0000256" key="1">
    <source>
        <dbReference type="ARBA" id="ARBA00000085"/>
    </source>
</evidence>
<comment type="caution">
    <text evidence="9">The sequence shown here is derived from an EMBL/GenBank/DDBJ whole genome shotgun (WGS) entry which is preliminary data.</text>
</comment>
<dbReference type="Pfam" id="PF00512">
    <property type="entry name" value="HisKA"/>
    <property type="match status" value="1"/>
</dbReference>
<dbReference type="Gene3D" id="2.130.10.10">
    <property type="entry name" value="YVTN repeat-like/Quinoprotein amine dehydrogenase"/>
    <property type="match status" value="4"/>
</dbReference>
<dbReference type="EMBL" id="JBHPBY010000002">
    <property type="protein sequence ID" value="MFC1848625.1"/>
    <property type="molecule type" value="Genomic_DNA"/>
</dbReference>
<dbReference type="Pfam" id="PF07495">
    <property type="entry name" value="Y_Y_Y"/>
    <property type="match status" value="1"/>
</dbReference>
<protein>
    <recommendedName>
        <fullName evidence="2">histidine kinase</fullName>
        <ecNumber evidence="2">2.7.13.3</ecNumber>
    </recommendedName>
</protein>
<evidence type="ECO:0000259" key="6">
    <source>
        <dbReference type="PROSITE" id="PS50109"/>
    </source>
</evidence>
<feature type="domain" description="Guanylate cyclase" evidence="8">
    <location>
        <begin position="1273"/>
        <end position="1399"/>
    </location>
</feature>
<dbReference type="InterPro" id="IPR029787">
    <property type="entry name" value="Nucleotide_cyclase"/>
</dbReference>
<feature type="coiled-coil region" evidence="5">
    <location>
        <begin position="821"/>
        <end position="851"/>
    </location>
</feature>
<dbReference type="CDD" id="cd00082">
    <property type="entry name" value="HisKA"/>
    <property type="match status" value="1"/>
</dbReference>
<dbReference type="Pfam" id="PF00211">
    <property type="entry name" value="Guanylate_cyc"/>
    <property type="match status" value="1"/>
</dbReference>
<dbReference type="InterPro" id="IPR003661">
    <property type="entry name" value="HisK_dim/P_dom"/>
</dbReference>
<dbReference type="Gene3D" id="3.40.50.2300">
    <property type="match status" value="1"/>
</dbReference>
<evidence type="ECO:0000313" key="10">
    <source>
        <dbReference type="Proteomes" id="UP001594351"/>
    </source>
</evidence>
<dbReference type="PANTHER" id="PTHR43547">
    <property type="entry name" value="TWO-COMPONENT HISTIDINE KINASE"/>
    <property type="match status" value="1"/>
</dbReference>
<dbReference type="InterPro" id="IPR011006">
    <property type="entry name" value="CheY-like_superfamily"/>
</dbReference>
<evidence type="ECO:0000259" key="7">
    <source>
        <dbReference type="PROSITE" id="PS50110"/>
    </source>
</evidence>
<evidence type="ECO:0000259" key="8">
    <source>
        <dbReference type="PROSITE" id="PS50125"/>
    </source>
</evidence>
<dbReference type="SUPFAM" id="SSF55073">
    <property type="entry name" value="Nucleotide cyclase"/>
    <property type="match status" value="1"/>
</dbReference>
<dbReference type="SUPFAM" id="SSF47384">
    <property type="entry name" value="Homodimeric domain of signal transducing histidine kinase"/>
    <property type="match status" value="1"/>
</dbReference>
<dbReference type="Gene3D" id="2.60.40.10">
    <property type="entry name" value="Immunoglobulins"/>
    <property type="match status" value="1"/>
</dbReference>
<evidence type="ECO:0000256" key="2">
    <source>
        <dbReference type="ARBA" id="ARBA00012438"/>
    </source>
</evidence>
<evidence type="ECO:0000256" key="4">
    <source>
        <dbReference type="PROSITE-ProRule" id="PRU00169"/>
    </source>
</evidence>
<dbReference type="InterPro" id="IPR011110">
    <property type="entry name" value="Reg_prop"/>
</dbReference>
<dbReference type="InterPro" id="IPR036097">
    <property type="entry name" value="HisK_dim/P_sf"/>
</dbReference>
<dbReference type="PROSITE" id="PS50125">
    <property type="entry name" value="GUANYLATE_CYCLASE_2"/>
    <property type="match status" value="1"/>
</dbReference>
<reference evidence="9 10" key="1">
    <citation type="submission" date="2024-09" db="EMBL/GenBank/DDBJ databases">
        <title>Laminarin stimulates single cell rates of sulfate reduction while oxygen inhibits transcriptomic activity in coastal marine sediment.</title>
        <authorList>
            <person name="Lindsay M."/>
            <person name="Orcutt B."/>
            <person name="Emerson D."/>
            <person name="Stepanauskas R."/>
            <person name="D'Angelo T."/>
        </authorList>
    </citation>
    <scope>NUCLEOTIDE SEQUENCE [LARGE SCALE GENOMIC DNA]</scope>
    <source>
        <strain evidence="9">SAG AM-311-K15</strain>
    </source>
</reference>
<name>A0ABV6YQZ9_UNCC1</name>
<dbReference type="SUPFAM" id="SSF52172">
    <property type="entry name" value="CheY-like"/>
    <property type="match status" value="1"/>
</dbReference>
<organism evidence="9 10">
    <name type="scientific">candidate division CSSED10-310 bacterium</name>
    <dbReference type="NCBI Taxonomy" id="2855610"/>
    <lineage>
        <taxon>Bacteria</taxon>
        <taxon>Bacteria division CSSED10-310</taxon>
    </lineage>
</organism>
<dbReference type="EC" id="2.7.13.3" evidence="2"/>
<dbReference type="PRINTS" id="PR00344">
    <property type="entry name" value="BCTRLSENSOR"/>
</dbReference>
<feature type="domain" description="Histidine kinase" evidence="6">
    <location>
        <begin position="861"/>
        <end position="1079"/>
    </location>
</feature>
<dbReference type="InterPro" id="IPR001789">
    <property type="entry name" value="Sig_transdc_resp-reg_receiver"/>
</dbReference>
<dbReference type="InterPro" id="IPR015943">
    <property type="entry name" value="WD40/YVTN_repeat-like_dom_sf"/>
</dbReference>
<dbReference type="Pfam" id="PF02518">
    <property type="entry name" value="HATPase_c"/>
    <property type="match status" value="1"/>
</dbReference>
<dbReference type="SUPFAM" id="SSF55874">
    <property type="entry name" value="ATPase domain of HSP90 chaperone/DNA topoisomerase II/histidine kinase"/>
    <property type="match status" value="1"/>
</dbReference>
<evidence type="ECO:0000256" key="5">
    <source>
        <dbReference type="SAM" id="Coils"/>
    </source>
</evidence>
<gene>
    <name evidence="9" type="ORF">ACFL27_00310</name>
</gene>
<dbReference type="Gene3D" id="1.10.287.130">
    <property type="match status" value="1"/>
</dbReference>
<dbReference type="Gene3D" id="3.30.565.10">
    <property type="entry name" value="Histidine kinase-like ATPase, C-terminal domain"/>
    <property type="match status" value="1"/>
</dbReference>
<dbReference type="InterPro" id="IPR011123">
    <property type="entry name" value="Y_Y_Y"/>
</dbReference>